<sequence>MTEQPKATAPTPEKQKRVYVSHTEESRDLAKYVSQKLRDMGIDASSDESNAPEGTELRQWLKDEIGRSDAVVTLVTPNSLESNWMQYEVGLATGLDRLVIPVVVDVKTDQLPEQIATKRTLGLDQLEQIRDMIGKAIAHSSNE</sequence>
<comment type="caution">
    <text evidence="3">The sequence shown here is derived from an EMBL/GenBank/DDBJ whole genome shotgun (WGS) entry which is preliminary data.</text>
</comment>
<feature type="region of interest" description="Disordered" evidence="1">
    <location>
        <begin position="1"/>
        <end position="23"/>
    </location>
</feature>
<evidence type="ECO:0000313" key="3">
    <source>
        <dbReference type="EMBL" id="GAA4457367.1"/>
    </source>
</evidence>
<accession>A0ABP8MWN9</accession>
<dbReference type="SUPFAM" id="SSF52200">
    <property type="entry name" value="Toll/Interleukin receptor TIR domain"/>
    <property type="match status" value="1"/>
</dbReference>
<evidence type="ECO:0000259" key="2">
    <source>
        <dbReference type="PROSITE" id="PS50104"/>
    </source>
</evidence>
<dbReference type="Proteomes" id="UP001500840">
    <property type="component" value="Unassembled WGS sequence"/>
</dbReference>
<name>A0ABP8MWN9_9BACT</name>
<protein>
    <recommendedName>
        <fullName evidence="2">TIR domain-containing protein</fullName>
    </recommendedName>
</protein>
<dbReference type="RefSeq" id="WP_345323937.1">
    <property type="nucleotide sequence ID" value="NZ_BAABGA010000040.1"/>
</dbReference>
<evidence type="ECO:0000313" key="4">
    <source>
        <dbReference type="Proteomes" id="UP001500840"/>
    </source>
</evidence>
<dbReference type="PROSITE" id="PS50104">
    <property type="entry name" value="TIR"/>
    <property type="match status" value="1"/>
</dbReference>
<organism evidence="3 4">
    <name type="scientific">Novipirellula rosea</name>
    <dbReference type="NCBI Taxonomy" id="1031540"/>
    <lineage>
        <taxon>Bacteria</taxon>
        <taxon>Pseudomonadati</taxon>
        <taxon>Planctomycetota</taxon>
        <taxon>Planctomycetia</taxon>
        <taxon>Pirellulales</taxon>
        <taxon>Pirellulaceae</taxon>
        <taxon>Novipirellula</taxon>
    </lineage>
</organism>
<dbReference type="Pfam" id="PF13676">
    <property type="entry name" value="TIR_2"/>
    <property type="match status" value="1"/>
</dbReference>
<proteinExistence type="predicted"/>
<reference evidence="4" key="1">
    <citation type="journal article" date="2019" name="Int. J. Syst. Evol. Microbiol.">
        <title>The Global Catalogue of Microorganisms (GCM) 10K type strain sequencing project: providing services to taxonomists for standard genome sequencing and annotation.</title>
        <authorList>
            <consortium name="The Broad Institute Genomics Platform"/>
            <consortium name="The Broad Institute Genome Sequencing Center for Infectious Disease"/>
            <person name="Wu L."/>
            <person name="Ma J."/>
        </authorList>
    </citation>
    <scope>NUCLEOTIDE SEQUENCE [LARGE SCALE GENOMIC DNA]</scope>
    <source>
        <strain evidence="4">JCM 17759</strain>
    </source>
</reference>
<dbReference type="EMBL" id="BAABGA010000040">
    <property type="protein sequence ID" value="GAA4457367.1"/>
    <property type="molecule type" value="Genomic_DNA"/>
</dbReference>
<gene>
    <name evidence="3" type="ORF">GCM10023156_34070</name>
</gene>
<dbReference type="InterPro" id="IPR035897">
    <property type="entry name" value="Toll_tir_struct_dom_sf"/>
</dbReference>
<evidence type="ECO:0000256" key="1">
    <source>
        <dbReference type="SAM" id="MobiDB-lite"/>
    </source>
</evidence>
<dbReference type="Gene3D" id="3.40.50.10140">
    <property type="entry name" value="Toll/interleukin-1 receptor homology (TIR) domain"/>
    <property type="match status" value="1"/>
</dbReference>
<feature type="domain" description="TIR" evidence="2">
    <location>
        <begin position="14"/>
        <end position="137"/>
    </location>
</feature>
<keyword evidence="4" id="KW-1185">Reference proteome</keyword>
<dbReference type="InterPro" id="IPR000157">
    <property type="entry name" value="TIR_dom"/>
</dbReference>